<dbReference type="GO" id="GO:0016020">
    <property type="term" value="C:membrane"/>
    <property type="evidence" value="ECO:0007669"/>
    <property type="project" value="UniProtKB-SubCell"/>
</dbReference>
<keyword evidence="4 8" id="KW-1133">Transmembrane helix</keyword>
<feature type="transmembrane region" description="Helical" evidence="8">
    <location>
        <begin position="383"/>
        <end position="401"/>
    </location>
</feature>
<dbReference type="PROSITE" id="PS50850">
    <property type="entry name" value="MFS"/>
    <property type="match status" value="1"/>
</dbReference>
<keyword evidence="11" id="KW-1185">Reference proteome</keyword>
<feature type="transmembrane region" description="Helical" evidence="8">
    <location>
        <begin position="86"/>
        <end position="111"/>
    </location>
</feature>
<keyword evidence="5" id="KW-0534">Nitrate assimilation</keyword>
<dbReference type="CDD" id="cd17341">
    <property type="entry name" value="MFS_NRT2_like"/>
    <property type="match status" value="1"/>
</dbReference>
<dbReference type="Proteomes" id="UP000324585">
    <property type="component" value="Unassembled WGS sequence"/>
</dbReference>
<dbReference type="OMA" id="TFWAWNL"/>
<feature type="transmembrane region" description="Helical" evidence="8">
    <location>
        <begin position="183"/>
        <end position="202"/>
    </location>
</feature>
<dbReference type="InterPro" id="IPR044772">
    <property type="entry name" value="NO3_transporter"/>
</dbReference>
<dbReference type="GO" id="GO:0015112">
    <property type="term" value="F:nitrate transmembrane transporter activity"/>
    <property type="evidence" value="ECO:0007669"/>
    <property type="project" value="InterPro"/>
</dbReference>
<sequence length="531" mass="57276">MDKDPHTFASMDSENQADSAPTVTMAPDVDVNERVGSTGAFVDDEKYGPQPIDPETGERLFRLPVDEKHRAMKLEPWRFDKPHMRAFFFAWSAFFTAFFGWFAVSPLMTTIRQSTELGLWNTETNTPNKTAIGNSNVIAVSGTVLMRLIIGPSCDRFGSRVPFAALMTVFSLPVYLIGTAFNYASFCTARFFVGFLGATFVITQFWTTQMFSPVIVGTANATSAGWGNLGGGVTNALMPQFFNLMKAFGLNDDKAWRVVMVIPGTMCVAIGLCLYFFSQDLPDGQYKDLHASGALQKTDALKSMKRASLNVRSWILFALYAGCFGVELIMNANLSSYFQDEFGVNQGTAGLIASLFGLMNLFARSLGGISSDFMSKRFGMKGRLLVFFLTELIEGLFLIGFSRVTSLGAAIPLLILFSSCVQMAEGATFGVVPYVDPTCTGAISGIVGAGGNVGAVTLGLLFSYGPEKKPDAMLILGCIVCGIACLVIPLGVGPLKVVDTQTAAAPAKTIDDELLESDARRSSSVSVSDRE</sequence>
<dbReference type="Pfam" id="PF07690">
    <property type="entry name" value="MFS_1"/>
    <property type="match status" value="1"/>
</dbReference>
<evidence type="ECO:0000256" key="8">
    <source>
        <dbReference type="SAM" id="Phobius"/>
    </source>
</evidence>
<feature type="transmembrane region" description="Helical" evidence="8">
    <location>
        <begin position="441"/>
        <end position="462"/>
    </location>
</feature>
<dbReference type="Gene3D" id="1.20.1250.20">
    <property type="entry name" value="MFS general substrate transporter like domains"/>
    <property type="match status" value="2"/>
</dbReference>
<protein>
    <submittedName>
        <fullName evidence="10">High affinity nitrate transporter 2.5</fullName>
    </submittedName>
</protein>
<feature type="transmembrane region" description="Helical" evidence="8">
    <location>
        <begin position="413"/>
        <end position="435"/>
    </location>
</feature>
<evidence type="ECO:0000256" key="6">
    <source>
        <dbReference type="ARBA" id="ARBA00023136"/>
    </source>
</evidence>
<dbReference type="PANTHER" id="PTHR23515">
    <property type="entry name" value="HIGH-AFFINITY NITRATE TRANSPORTER 2.3"/>
    <property type="match status" value="1"/>
</dbReference>
<dbReference type="OrthoDB" id="434240at2759"/>
<evidence type="ECO:0000256" key="5">
    <source>
        <dbReference type="ARBA" id="ARBA00023063"/>
    </source>
</evidence>
<evidence type="ECO:0000259" key="9">
    <source>
        <dbReference type="PROSITE" id="PS50850"/>
    </source>
</evidence>
<gene>
    <name evidence="10" type="ORF">FVE85_6927</name>
</gene>
<keyword evidence="3 8" id="KW-0812">Transmembrane</keyword>
<proteinExistence type="inferred from homology"/>
<dbReference type="EMBL" id="VRMN01000001">
    <property type="protein sequence ID" value="KAA8499342.1"/>
    <property type="molecule type" value="Genomic_DNA"/>
</dbReference>
<reference evidence="11" key="1">
    <citation type="journal article" date="2019" name="Nat. Commun.">
        <title>Expansion of phycobilisome linker gene families in mesophilic red algae.</title>
        <authorList>
            <person name="Lee J."/>
            <person name="Kim D."/>
            <person name="Bhattacharya D."/>
            <person name="Yoon H.S."/>
        </authorList>
    </citation>
    <scope>NUCLEOTIDE SEQUENCE [LARGE SCALE GENOMIC DNA]</scope>
    <source>
        <strain evidence="11">CCMP 1328</strain>
    </source>
</reference>
<feature type="transmembrane region" description="Helical" evidence="8">
    <location>
        <begin position="255"/>
        <end position="277"/>
    </location>
</feature>
<evidence type="ECO:0000313" key="11">
    <source>
        <dbReference type="Proteomes" id="UP000324585"/>
    </source>
</evidence>
<name>A0A5J4Z8G7_PORPP</name>
<dbReference type="GO" id="GO:0042128">
    <property type="term" value="P:nitrate assimilation"/>
    <property type="evidence" value="ECO:0007669"/>
    <property type="project" value="UniProtKB-KW"/>
</dbReference>
<keyword evidence="6 8" id="KW-0472">Membrane</keyword>
<dbReference type="InterPro" id="IPR036259">
    <property type="entry name" value="MFS_trans_sf"/>
</dbReference>
<feature type="transmembrane region" description="Helical" evidence="8">
    <location>
        <begin position="342"/>
        <end position="363"/>
    </location>
</feature>
<accession>A0A5J4Z8G7</accession>
<comment type="caution">
    <text evidence="10">The sequence shown here is derived from an EMBL/GenBank/DDBJ whole genome shotgun (WGS) entry which is preliminary data.</text>
</comment>
<feature type="compositionally biased region" description="Polar residues" evidence="7">
    <location>
        <begin position="10"/>
        <end position="22"/>
    </location>
</feature>
<dbReference type="SUPFAM" id="SSF103473">
    <property type="entry name" value="MFS general substrate transporter"/>
    <property type="match status" value="1"/>
</dbReference>
<comment type="similarity">
    <text evidence="2">Belongs to the major facilitator superfamily. Nitrate/nitrite porter (TC 2.A.1.8) family.</text>
</comment>
<feature type="transmembrane region" description="Helical" evidence="8">
    <location>
        <begin position="474"/>
        <end position="492"/>
    </location>
</feature>
<feature type="transmembrane region" description="Helical" evidence="8">
    <location>
        <begin position="157"/>
        <end position="177"/>
    </location>
</feature>
<evidence type="ECO:0000313" key="10">
    <source>
        <dbReference type="EMBL" id="KAA8499342.1"/>
    </source>
</evidence>
<feature type="region of interest" description="Disordered" evidence="7">
    <location>
        <begin position="1"/>
        <end position="29"/>
    </location>
</feature>
<dbReference type="InterPro" id="IPR011701">
    <property type="entry name" value="MFS"/>
</dbReference>
<evidence type="ECO:0000256" key="1">
    <source>
        <dbReference type="ARBA" id="ARBA00004141"/>
    </source>
</evidence>
<evidence type="ECO:0000256" key="7">
    <source>
        <dbReference type="SAM" id="MobiDB-lite"/>
    </source>
</evidence>
<comment type="subcellular location">
    <subcellularLocation>
        <location evidence="1">Membrane</location>
        <topology evidence="1">Multi-pass membrane protein</topology>
    </subcellularLocation>
</comment>
<dbReference type="InterPro" id="IPR020846">
    <property type="entry name" value="MFS_dom"/>
</dbReference>
<feature type="transmembrane region" description="Helical" evidence="8">
    <location>
        <begin position="311"/>
        <end position="330"/>
    </location>
</feature>
<organism evidence="10 11">
    <name type="scientific">Porphyridium purpureum</name>
    <name type="common">Red alga</name>
    <name type="synonym">Porphyridium cruentum</name>
    <dbReference type="NCBI Taxonomy" id="35688"/>
    <lineage>
        <taxon>Eukaryota</taxon>
        <taxon>Rhodophyta</taxon>
        <taxon>Bangiophyceae</taxon>
        <taxon>Porphyridiales</taxon>
        <taxon>Porphyridiaceae</taxon>
        <taxon>Porphyridium</taxon>
    </lineage>
</organism>
<evidence type="ECO:0000256" key="4">
    <source>
        <dbReference type="ARBA" id="ARBA00022989"/>
    </source>
</evidence>
<evidence type="ECO:0000256" key="2">
    <source>
        <dbReference type="ARBA" id="ARBA00008432"/>
    </source>
</evidence>
<evidence type="ECO:0000256" key="3">
    <source>
        <dbReference type="ARBA" id="ARBA00022692"/>
    </source>
</evidence>
<dbReference type="AlphaFoldDB" id="A0A5J4Z8G7"/>
<feature type="domain" description="Major facilitator superfamily (MFS) profile" evidence="9">
    <location>
        <begin position="86"/>
        <end position="496"/>
    </location>
</feature>